<dbReference type="InterPro" id="IPR011990">
    <property type="entry name" value="TPR-like_helical_dom_sf"/>
</dbReference>
<feature type="domain" description="DUF4062" evidence="1">
    <location>
        <begin position="17"/>
        <end position="98"/>
    </location>
</feature>
<dbReference type="PANTHER" id="PTHR47691">
    <property type="entry name" value="REGULATOR-RELATED"/>
    <property type="match status" value="1"/>
</dbReference>
<keyword evidence="4" id="KW-1185">Reference proteome</keyword>
<dbReference type="Pfam" id="PF13271">
    <property type="entry name" value="DUF4062"/>
    <property type="match status" value="1"/>
</dbReference>
<dbReference type="Gene3D" id="1.25.40.10">
    <property type="entry name" value="Tetratricopeptide repeat domain"/>
    <property type="match status" value="1"/>
</dbReference>
<dbReference type="PANTHER" id="PTHR47691:SF3">
    <property type="entry name" value="HTH-TYPE TRANSCRIPTIONAL REGULATOR RV0890C-RELATED"/>
    <property type="match status" value="1"/>
</dbReference>
<dbReference type="AlphaFoldDB" id="A0A239N8U7"/>
<dbReference type="EMBL" id="FZPH01000007">
    <property type="protein sequence ID" value="SNT50638.1"/>
    <property type="molecule type" value="Genomic_DNA"/>
</dbReference>
<gene>
    <name evidence="3" type="ORF">SAMN05421812_107336</name>
</gene>
<dbReference type="SUPFAM" id="SSF48452">
    <property type="entry name" value="TPR-like"/>
    <property type="match status" value="1"/>
</dbReference>
<dbReference type="Gene3D" id="3.40.50.300">
    <property type="entry name" value="P-loop containing nucleotide triphosphate hydrolases"/>
    <property type="match status" value="1"/>
</dbReference>
<evidence type="ECO:0000313" key="4">
    <source>
        <dbReference type="Proteomes" id="UP000198362"/>
    </source>
</evidence>
<dbReference type="Pfam" id="PF25872">
    <property type="entry name" value="HTH_77"/>
    <property type="match status" value="1"/>
</dbReference>
<evidence type="ECO:0000259" key="2">
    <source>
        <dbReference type="Pfam" id="PF25872"/>
    </source>
</evidence>
<proteinExistence type="predicted"/>
<name>A0A239N8U7_9ACTN</name>
<reference evidence="3 4" key="1">
    <citation type="submission" date="2017-06" db="EMBL/GenBank/DDBJ databases">
        <authorList>
            <person name="Kim H.J."/>
            <person name="Triplett B.A."/>
        </authorList>
    </citation>
    <scope>NUCLEOTIDE SEQUENCE [LARGE SCALE GENOMIC DNA]</scope>
    <source>
        <strain evidence="3 4">CGMCC 4.5593</strain>
    </source>
</reference>
<dbReference type="InterPro" id="IPR058852">
    <property type="entry name" value="HTH_77"/>
</dbReference>
<dbReference type="InterPro" id="IPR027417">
    <property type="entry name" value="P-loop_NTPase"/>
</dbReference>
<dbReference type="SUPFAM" id="SSF52540">
    <property type="entry name" value="P-loop containing nucleoside triphosphate hydrolases"/>
    <property type="match status" value="1"/>
</dbReference>
<evidence type="ECO:0000259" key="1">
    <source>
        <dbReference type="Pfam" id="PF13271"/>
    </source>
</evidence>
<sequence length="856" mass="92934">MGQSSESVIRTPDQRVRVFVSSTLTELADERGVVGRAIEALRLIPVMFEQGARPHPPRAVYQAYLAQSDIFVGLYWEQYGWMGPEMDVSGLEDEFELATGLPRLVYVKVPAPNRDPRLADLITRIGDQALVTFRHFRTSDELNRLVSDDLAVLLSERFAAARLAVVGPRGGTQPLPVGRTSLVGRGQAIDEVAGLIEGPEVRLLTLTGPGGVGKTRLAVAAAERSRDHFGARVVFVPLADVTDPDQVVAGIARQVGADVASAATPITALAGQLGDERWLLVLDNLEQVIGAASDLGELLTRCPGLTIVATSRSVLELRAEREYPVPPLPLPADPATMSIEELAETPAVRLFVDRARAVRYDFALTPHNAVAVAEICRRLEGLPLAIELAAARTRLLSPAALLERLETSLDALGTGAMDLPVRQRTLRAAVEWSVDLLDAAERSLLETMAVFVDGWTIAASAEVAGISEDEALDLTDALVRHSLVQLDHADVGTRCRMLQTVRRFVAERLAARPDAADIQRRHAQTYAALAVTADRPLRGVGQRDWVERLQADAGNLAAAVRWHLANDQRPLPHLYRILWPFWSQRDHLADARTWVDQLLPAADSLDPQARAELLWTATVTAREVGDDEAALAHRARLAPLLPEIQDPYLHAATLLSMAWTSTMMGDIEGALREALAALAEFEPQNEPLGTASSALTAGSLETSTGRQDEALQHLRYAYDWAMRQDNAWLAATAQVLLAGLALVRGEKLNARMLLDDGLELSLAAYSTQLVTLCLATFAQLVFAEGNPERAALLAGAADGLRRRAGLRVYPSLRQREAVLTGRLREALGEADFDILFAKGGRLTRPEAVATAHEPPS</sequence>
<protein>
    <submittedName>
        <fullName evidence="3">Predicted ATPase</fullName>
    </submittedName>
</protein>
<evidence type="ECO:0000313" key="3">
    <source>
        <dbReference type="EMBL" id="SNT50638.1"/>
    </source>
</evidence>
<dbReference type="Proteomes" id="UP000198362">
    <property type="component" value="Unassembled WGS sequence"/>
</dbReference>
<dbReference type="InterPro" id="IPR025139">
    <property type="entry name" value="DUF4062"/>
</dbReference>
<accession>A0A239N8U7</accession>
<organism evidence="3 4">
    <name type="scientific">Asanoa hainanensis</name>
    <dbReference type="NCBI Taxonomy" id="560556"/>
    <lineage>
        <taxon>Bacteria</taxon>
        <taxon>Bacillati</taxon>
        <taxon>Actinomycetota</taxon>
        <taxon>Actinomycetes</taxon>
        <taxon>Micromonosporales</taxon>
        <taxon>Micromonosporaceae</taxon>
        <taxon>Asanoa</taxon>
    </lineage>
</organism>
<feature type="domain" description="Winged helix-turn-helix" evidence="2">
    <location>
        <begin position="437"/>
        <end position="510"/>
    </location>
</feature>
<dbReference type="PRINTS" id="PR00364">
    <property type="entry name" value="DISEASERSIST"/>
</dbReference>